<protein>
    <submittedName>
        <fullName evidence="3">Uncharacterized protein</fullName>
    </submittedName>
</protein>
<accession>A0A061QRX0</accession>
<evidence type="ECO:0000256" key="1">
    <source>
        <dbReference type="SAM" id="MobiDB-lite"/>
    </source>
</evidence>
<evidence type="ECO:0000313" key="3">
    <source>
        <dbReference type="EMBL" id="JAC63422.1"/>
    </source>
</evidence>
<feature type="region of interest" description="Disordered" evidence="1">
    <location>
        <begin position="118"/>
        <end position="186"/>
    </location>
</feature>
<feature type="non-terminal residue" evidence="3">
    <location>
        <position position="1"/>
    </location>
</feature>
<keyword evidence="2" id="KW-0472">Membrane</keyword>
<gene>
    <name evidence="3" type="ORF">TSPGSL018_20716</name>
</gene>
<dbReference type="PRINTS" id="PR01217">
    <property type="entry name" value="PRICHEXTENSN"/>
</dbReference>
<sequence>AKQIRLVHMLRNCFCQNVEVAVLVLLIFSSVYLVIFKDRERIECYWLFGNCGETSAQVASDPSSSLSLVKSRISSGKAEVSMHMASLNGPPAYAEIPTPVRLNYSYDALHAAQRYVRTHVPSPPPPPPRPQRPPSPPSHPPRPPRPPRAPQKPSPPPQPPQAPPRPPNPPRPGWYKERAEHSQTLSHAAQLVHRLSAADRHQQHELKHLIAGG</sequence>
<keyword evidence="2" id="KW-0812">Transmembrane</keyword>
<organism evidence="3">
    <name type="scientific">Tetraselmis sp. GSL018</name>
    <dbReference type="NCBI Taxonomy" id="582737"/>
    <lineage>
        <taxon>Eukaryota</taxon>
        <taxon>Viridiplantae</taxon>
        <taxon>Chlorophyta</taxon>
        <taxon>core chlorophytes</taxon>
        <taxon>Chlorodendrophyceae</taxon>
        <taxon>Chlorodendrales</taxon>
        <taxon>Chlorodendraceae</taxon>
        <taxon>Tetraselmis</taxon>
    </lineage>
</organism>
<keyword evidence="2" id="KW-1133">Transmembrane helix</keyword>
<evidence type="ECO:0000256" key="2">
    <source>
        <dbReference type="SAM" id="Phobius"/>
    </source>
</evidence>
<name>A0A061QRX0_9CHLO</name>
<dbReference type="AlphaFoldDB" id="A0A061QRX0"/>
<feature type="transmembrane region" description="Helical" evidence="2">
    <location>
        <begin position="20"/>
        <end position="36"/>
    </location>
</feature>
<feature type="compositionally biased region" description="Pro residues" evidence="1">
    <location>
        <begin position="121"/>
        <end position="172"/>
    </location>
</feature>
<reference evidence="3" key="1">
    <citation type="submission" date="2014-05" db="EMBL/GenBank/DDBJ databases">
        <title>The transcriptome of the halophilic microalga Tetraselmis sp. GSL018 isolated from the Great Salt Lake, Utah.</title>
        <authorList>
            <person name="Jinkerson R.E."/>
            <person name="D'Adamo S."/>
            <person name="Posewitz M.C."/>
        </authorList>
    </citation>
    <scope>NUCLEOTIDE SEQUENCE</scope>
    <source>
        <strain evidence="3">GSL018</strain>
    </source>
</reference>
<proteinExistence type="predicted"/>
<dbReference type="EMBL" id="GBEZ01023469">
    <property type="protein sequence ID" value="JAC63422.1"/>
    <property type="molecule type" value="Transcribed_RNA"/>
</dbReference>